<gene>
    <name evidence="10" type="ORF">M430DRAFT_123156</name>
</gene>
<dbReference type="OrthoDB" id="273771at2759"/>
<dbReference type="RefSeq" id="XP_024720609.1">
    <property type="nucleotide sequence ID" value="XM_024861869.1"/>
</dbReference>
<dbReference type="PROSITE" id="PS50294">
    <property type="entry name" value="WD_REPEATS_REGION"/>
    <property type="match status" value="1"/>
</dbReference>
<comment type="subcellular location">
    <subcellularLocation>
        <location evidence="2">Cytoplasm</location>
        <location evidence="2">Cytosol</location>
    </subcellularLocation>
    <subcellularLocation>
        <location evidence="1">Peroxisome matrix</location>
    </subcellularLocation>
</comment>
<dbReference type="PROSITE" id="PS50082">
    <property type="entry name" value="WD_REPEATS_2"/>
    <property type="match status" value="2"/>
</dbReference>
<dbReference type="InterPro" id="IPR044536">
    <property type="entry name" value="PEX7"/>
</dbReference>
<keyword evidence="6" id="KW-0576">Peroxisome</keyword>
<keyword evidence="4" id="KW-0963">Cytoplasm</keyword>
<proteinExistence type="inferred from homology"/>
<feature type="repeat" description="WD" evidence="9">
    <location>
        <begin position="102"/>
        <end position="144"/>
    </location>
</feature>
<dbReference type="STRING" id="857342.A0A2T3B127"/>
<feature type="repeat" description="WD" evidence="9">
    <location>
        <begin position="252"/>
        <end position="284"/>
    </location>
</feature>
<comment type="similarity">
    <text evidence="7">Belongs to the WD repeat peroxin-7 family.</text>
</comment>
<keyword evidence="9" id="KW-0853">WD repeat</keyword>
<dbReference type="FunCoup" id="A0A2T3B127">
    <property type="interactions" value="448"/>
</dbReference>
<evidence type="ECO:0000256" key="9">
    <source>
        <dbReference type="PROSITE-ProRule" id="PRU00221"/>
    </source>
</evidence>
<organism evidence="10 11">
    <name type="scientific">Amorphotheca resinae ATCC 22711</name>
    <dbReference type="NCBI Taxonomy" id="857342"/>
    <lineage>
        <taxon>Eukaryota</taxon>
        <taxon>Fungi</taxon>
        <taxon>Dikarya</taxon>
        <taxon>Ascomycota</taxon>
        <taxon>Pezizomycotina</taxon>
        <taxon>Leotiomycetes</taxon>
        <taxon>Helotiales</taxon>
        <taxon>Amorphothecaceae</taxon>
        <taxon>Amorphotheca</taxon>
    </lineage>
</organism>
<dbReference type="GeneID" id="36569950"/>
<keyword evidence="3" id="KW-0813">Transport</keyword>
<dbReference type="InterPro" id="IPR001680">
    <property type="entry name" value="WD40_rpt"/>
</dbReference>
<dbReference type="PANTHER" id="PTHR46027">
    <property type="entry name" value="PEROXISOMAL TARGETING SIGNAL 2 RECEPTOR"/>
    <property type="match status" value="1"/>
</dbReference>
<evidence type="ECO:0000313" key="10">
    <source>
        <dbReference type="EMBL" id="PSS17101.1"/>
    </source>
</evidence>
<evidence type="ECO:0000256" key="2">
    <source>
        <dbReference type="ARBA" id="ARBA00004514"/>
    </source>
</evidence>
<dbReference type="InterPro" id="IPR015943">
    <property type="entry name" value="WD40/YVTN_repeat-like_dom_sf"/>
</dbReference>
<dbReference type="SMART" id="SM00320">
    <property type="entry name" value="WD40"/>
    <property type="match status" value="6"/>
</dbReference>
<dbReference type="Gene3D" id="2.130.10.10">
    <property type="entry name" value="YVTN repeat-like/Quinoprotein amine dehydrogenase"/>
    <property type="match status" value="1"/>
</dbReference>
<dbReference type="SUPFAM" id="SSF50978">
    <property type="entry name" value="WD40 repeat-like"/>
    <property type="match status" value="1"/>
</dbReference>
<evidence type="ECO:0000256" key="5">
    <source>
        <dbReference type="ARBA" id="ARBA00022927"/>
    </source>
</evidence>
<sequence>MNGMLEYQTQGFNGYAVKYSPFFDSRIAVASSANFGLVGNGRLYILGLTADGIQAEKWFDTQDSLYDTAWSEAHENQIVVACGDGSVKLFDIALNNFPVQSWQEHNREVYSVSWNLVSKDTFASSSWDGTIKIWSPQRPTSILTLPTHSCTYSTAFSPHSPSVLSSVSSDSHLRIFDLRTPASASNHLVHLIPIHGAPPAPGLPARQSFPPSECLTHDWNKYRSSIIATAGVDTIIRTFDIRNPKAGPLALLPGHEYAVRKLAWSPHLSDVLLSASYDMTCRVWTDGTSNTQQDVFRGGGKELGRLGRHTEFVTGVDWCLFGAEGWCASVSWDQRLLVWDVRAVMGQ</sequence>
<evidence type="ECO:0000256" key="8">
    <source>
        <dbReference type="ARBA" id="ARBA00032565"/>
    </source>
</evidence>
<dbReference type="Proteomes" id="UP000241818">
    <property type="component" value="Unassembled WGS sequence"/>
</dbReference>
<evidence type="ECO:0000313" key="11">
    <source>
        <dbReference type="Proteomes" id="UP000241818"/>
    </source>
</evidence>
<evidence type="ECO:0000256" key="3">
    <source>
        <dbReference type="ARBA" id="ARBA00022448"/>
    </source>
</evidence>
<dbReference type="AlphaFoldDB" id="A0A2T3B127"/>
<evidence type="ECO:0000256" key="1">
    <source>
        <dbReference type="ARBA" id="ARBA00004253"/>
    </source>
</evidence>
<dbReference type="GO" id="GO:0005053">
    <property type="term" value="F:peroxisome matrix targeting signal-2 binding"/>
    <property type="evidence" value="ECO:0007669"/>
    <property type="project" value="InterPro"/>
</dbReference>
<keyword evidence="5" id="KW-0653">Protein transport</keyword>
<protein>
    <recommendedName>
        <fullName evidence="8">Peroxin-7</fullName>
    </recommendedName>
</protein>
<dbReference type="Pfam" id="PF00400">
    <property type="entry name" value="WD40"/>
    <property type="match status" value="4"/>
</dbReference>
<reference evidence="10 11" key="1">
    <citation type="journal article" date="2018" name="New Phytol.">
        <title>Comparative genomics and transcriptomics depict ericoid mycorrhizal fungi as versatile saprotrophs and plant mutualists.</title>
        <authorList>
            <person name="Martino E."/>
            <person name="Morin E."/>
            <person name="Grelet G.A."/>
            <person name="Kuo A."/>
            <person name="Kohler A."/>
            <person name="Daghino S."/>
            <person name="Barry K.W."/>
            <person name="Cichocki N."/>
            <person name="Clum A."/>
            <person name="Dockter R.B."/>
            <person name="Hainaut M."/>
            <person name="Kuo R.C."/>
            <person name="LaButti K."/>
            <person name="Lindahl B.D."/>
            <person name="Lindquist E.A."/>
            <person name="Lipzen A."/>
            <person name="Khouja H.R."/>
            <person name="Magnuson J."/>
            <person name="Murat C."/>
            <person name="Ohm R.A."/>
            <person name="Singer S.W."/>
            <person name="Spatafora J.W."/>
            <person name="Wang M."/>
            <person name="Veneault-Fourrey C."/>
            <person name="Henrissat B."/>
            <person name="Grigoriev I.V."/>
            <person name="Martin F.M."/>
            <person name="Perotto S."/>
        </authorList>
    </citation>
    <scope>NUCLEOTIDE SEQUENCE [LARGE SCALE GENOMIC DNA]</scope>
    <source>
        <strain evidence="10 11">ATCC 22711</strain>
    </source>
</reference>
<dbReference type="PANTHER" id="PTHR46027:SF1">
    <property type="entry name" value="PEROXISOMAL TARGETING SIGNAL 2 RECEPTOR"/>
    <property type="match status" value="1"/>
</dbReference>
<dbReference type="InterPro" id="IPR036322">
    <property type="entry name" value="WD40_repeat_dom_sf"/>
</dbReference>
<evidence type="ECO:0000256" key="4">
    <source>
        <dbReference type="ARBA" id="ARBA00022490"/>
    </source>
</evidence>
<evidence type="ECO:0000256" key="6">
    <source>
        <dbReference type="ARBA" id="ARBA00023140"/>
    </source>
</evidence>
<keyword evidence="11" id="KW-1185">Reference proteome</keyword>
<dbReference type="GO" id="GO:0005829">
    <property type="term" value="C:cytosol"/>
    <property type="evidence" value="ECO:0007669"/>
    <property type="project" value="UniProtKB-SubCell"/>
</dbReference>
<dbReference type="GO" id="GO:0016558">
    <property type="term" value="P:protein import into peroxisome matrix"/>
    <property type="evidence" value="ECO:0007669"/>
    <property type="project" value="InterPro"/>
</dbReference>
<name>A0A2T3B127_AMORE</name>
<dbReference type="GO" id="GO:0005782">
    <property type="term" value="C:peroxisomal matrix"/>
    <property type="evidence" value="ECO:0007669"/>
    <property type="project" value="UniProtKB-SubCell"/>
</dbReference>
<dbReference type="EMBL" id="KZ679012">
    <property type="protein sequence ID" value="PSS17101.1"/>
    <property type="molecule type" value="Genomic_DNA"/>
</dbReference>
<accession>A0A2T3B127</accession>
<dbReference type="InParanoid" id="A0A2T3B127"/>
<evidence type="ECO:0000256" key="7">
    <source>
        <dbReference type="ARBA" id="ARBA00024017"/>
    </source>
</evidence>